<organism evidence="1 2">
    <name type="scientific">Erwinia tracheiphila</name>
    <dbReference type="NCBI Taxonomy" id="65700"/>
    <lineage>
        <taxon>Bacteria</taxon>
        <taxon>Pseudomonadati</taxon>
        <taxon>Pseudomonadota</taxon>
        <taxon>Gammaproteobacteria</taxon>
        <taxon>Enterobacterales</taxon>
        <taxon>Erwiniaceae</taxon>
        <taxon>Erwinia</taxon>
    </lineage>
</organism>
<dbReference type="Proteomes" id="UP000264980">
    <property type="component" value="Chromosome"/>
</dbReference>
<protein>
    <submittedName>
        <fullName evidence="1">Uncharacterized protein</fullName>
    </submittedName>
</protein>
<gene>
    <name evidence="1" type="ORF">AV903_13395</name>
</gene>
<evidence type="ECO:0000313" key="2">
    <source>
        <dbReference type="Proteomes" id="UP000264980"/>
    </source>
</evidence>
<proteinExistence type="predicted"/>
<dbReference type="AlphaFoldDB" id="A0A345CTP2"/>
<name>A0A345CTP2_9GAMM</name>
<sequence length="79" mass="8178">MLESLLASATTTLQQQMEGGKAPLLGMVNNGKIVPVVLGFSKVAALKTHSISGSLGKVASNYHYQSQNHPLTGSAKGGR</sequence>
<reference evidence="1 2" key="1">
    <citation type="submission" date="2016-01" db="EMBL/GenBank/DDBJ databases">
        <authorList>
            <person name="Oliw E.H."/>
        </authorList>
    </citation>
    <scope>NUCLEOTIDE SEQUENCE [LARGE SCALE GENOMIC DNA]</scope>
    <source>
        <strain evidence="1 2">MDcuke</strain>
    </source>
</reference>
<accession>A0A345CTP2</accession>
<evidence type="ECO:0000313" key="1">
    <source>
        <dbReference type="EMBL" id="AXF76809.1"/>
    </source>
</evidence>
<dbReference type="RefSeq" id="WP_016190258.1">
    <property type="nucleotide sequence ID" value="NZ_CP013970.1"/>
</dbReference>
<dbReference type="EMBL" id="CP013970">
    <property type="protein sequence ID" value="AXF76809.1"/>
    <property type="molecule type" value="Genomic_DNA"/>
</dbReference>